<evidence type="ECO:0000256" key="1">
    <source>
        <dbReference type="SAM" id="MobiDB-lite"/>
    </source>
</evidence>
<feature type="region of interest" description="Disordered" evidence="1">
    <location>
        <begin position="128"/>
        <end position="154"/>
    </location>
</feature>
<evidence type="ECO:0000313" key="3">
    <source>
        <dbReference type="Proteomes" id="UP001244011"/>
    </source>
</evidence>
<proteinExistence type="predicted"/>
<dbReference type="EMBL" id="MU839005">
    <property type="protein sequence ID" value="KAK1768527.1"/>
    <property type="molecule type" value="Genomic_DNA"/>
</dbReference>
<sequence length="396" mass="41444">MKGVMRPPRGRPSKVAKISAPTRRPGRGHVVSPGKAGQFDESGMVDEMNAAAAAAAAAAVAVAAEMDDGEADGQMEEDGGDDDAVAAASAGLAHTENVDLNTAANILTNGSVGSSSGVMALQEQHGVHAHQPPAPMGGPQHLGPGDHGHAHNMDPSFVKTTEELSRESGYESLNIDSGLAKRLAREPGLRIAQQRRPEQQLNLARRSNVEALFAHIAGDLAPTPCKNCHKGHGPWNTCVVVDGQMCGSCANCWFNASGARCSFHETRNPQAVHHPSSLLAGGSGGSPQDHSASFAMSQQLPLPSAPAHNSLAASLNLGGPMSNDPVVRYTIDRAIADLRAADRKTRQIMMIEIAAKQLALQILEYEESVAAEQQQQQQQQQPGPPQGQQDLGGDGV</sequence>
<dbReference type="Proteomes" id="UP001244011">
    <property type="component" value="Unassembled WGS sequence"/>
</dbReference>
<name>A0AAJ0C2X7_9PEZI</name>
<reference evidence="2" key="1">
    <citation type="submission" date="2023-06" db="EMBL/GenBank/DDBJ databases">
        <title>Genome-scale phylogeny and comparative genomics of the fungal order Sordariales.</title>
        <authorList>
            <consortium name="Lawrence Berkeley National Laboratory"/>
            <person name="Hensen N."/>
            <person name="Bonometti L."/>
            <person name="Westerberg I."/>
            <person name="Brannstrom I.O."/>
            <person name="Guillou S."/>
            <person name="Cros-Aarteil S."/>
            <person name="Calhoun S."/>
            <person name="Haridas S."/>
            <person name="Kuo A."/>
            <person name="Mondo S."/>
            <person name="Pangilinan J."/>
            <person name="Riley R."/>
            <person name="Labutti K."/>
            <person name="Andreopoulos B."/>
            <person name="Lipzen A."/>
            <person name="Chen C."/>
            <person name="Yanf M."/>
            <person name="Daum C."/>
            <person name="Ng V."/>
            <person name="Clum A."/>
            <person name="Steindorff A."/>
            <person name="Ohm R."/>
            <person name="Martin F."/>
            <person name="Silar P."/>
            <person name="Natvig D."/>
            <person name="Lalanne C."/>
            <person name="Gautier V."/>
            <person name="Ament-Velasquez S.L."/>
            <person name="Kruys A."/>
            <person name="Hutchinson M.I."/>
            <person name="Powell A.J."/>
            <person name="Barry K."/>
            <person name="Miller A.N."/>
            <person name="Grigoriev I.V."/>
            <person name="Debuchy R."/>
            <person name="Gladieux P."/>
            <person name="Thoren M.H."/>
            <person name="Johannesson H."/>
        </authorList>
    </citation>
    <scope>NUCLEOTIDE SEQUENCE</scope>
    <source>
        <strain evidence="2">8032-3</strain>
    </source>
</reference>
<protein>
    <submittedName>
        <fullName evidence="2">Uncharacterized protein</fullName>
    </submittedName>
</protein>
<keyword evidence="3" id="KW-1185">Reference proteome</keyword>
<gene>
    <name evidence="2" type="ORF">QBC33DRAFT_489818</name>
</gene>
<organism evidence="2 3">
    <name type="scientific">Phialemonium atrogriseum</name>
    <dbReference type="NCBI Taxonomy" id="1093897"/>
    <lineage>
        <taxon>Eukaryota</taxon>
        <taxon>Fungi</taxon>
        <taxon>Dikarya</taxon>
        <taxon>Ascomycota</taxon>
        <taxon>Pezizomycotina</taxon>
        <taxon>Sordariomycetes</taxon>
        <taxon>Sordariomycetidae</taxon>
        <taxon>Cephalothecales</taxon>
        <taxon>Cephalothecaceae</taxon>
        <taxon>Phialemonium</taxon>
    </lineage>
</organism>
<dbReference type="GeneID" id="85308639"/>
<feature type="compositionally biased region" description="Low complexity" evidence="1">
    <location>
        <begin position="373"/>
        <end position="389"/>
    </location>
</feature>
<feature type="region of interest" description="Disordered" evidence="1">
    <location>
        <begin position="369"/>
        <end position="396"/>
    </location>
</feature>
<dbReference type="InterPro" id="IPR022190">
    <property type="entry name" value="DUF3716"/>
</dbReference>
<feature type="region of interest" description="Disordered" evidence="1">
    <location>
        <begin position="1"/>
        <end position="41"/>
    </location>
</feature>
<accession>A0AAJ0C2X7</accession>
<dbReference type="Pfam" id="PF12511">
    <property type="entry name" value="DUF3716"/>
    <property type="match status" value="1"/>
</dbReference>
<evidence type="ECO:0000313" key="2">
    <source>
        <dbReference type="EMBL" id="KAK1768527.1"/>
    </source>
</evidence>
<dbReference type="AlphaFoldDB" id="A0AAJ0C2X7"/>
<dbReference type="RefSeq" id="XP_060284740.1">
    <property type="nucleotide sequence ID" value="XM_060425452.1"/>
</dbReference>
<feature type="region of interest" description="Disordered" evidence="1">
    <location>
        <begin position="274"/>
        <end position="294"/>
    </location>
</feature>
<comment type="caution">
    <text evidence="2">The sequence shown here is derived from an EMBL/GenBank/DDBJ whole genome shotgun (WGS) entry which is preliminary data.</text>
</comment>